<dbReference type="Proteomes" id="UP001255416">
    <property type="component" value="Unassembled WGS sequence"/>
</dbReference>
<dbReference type="InterPro" id="IPR000887">
    <property type="entry name" value="Aldlse_KDPG_KHG"/>
</dbReference>
<comment type="similarity">
    <text evidence="2">Belongs to the KHG/KDPG aldolase family.</text>
</comment>
<accession>A0ABU3VG78</accession>
<comment type="caution">
    <text evidence="6">The sequence shown here is derived from an EMBL/GenBank/DDBJ whole genome shotgun (WGS) entry which is preliminary data.</text>
</comment>
<dbReference type="SUPFAM" id="SSF51569">
    <property type="entry name" value="Aldolase"/>
    <property type="match status" value="1"/>
</dbReference>
<dbReference type="NCBIfam" id="NF006600">
    <property type="entry name" value="PRK09140.1"/>
    <property type="match status" value="1"/>
</dbReference>
<evidence type="ECO:0000256" key="1">
    <source>
        <dbReference type="ARBA" id="ARBA00004761"/>
    </source>
</evidence>
<gene>
    <name evidence="6" type="ORF">QO231_15170</name>
</gene>
<dbReference type="EMBL" id="JASMWN010000012">
    <property type="protein sequence ID" value="MDU9005187.1"/>
    <property type="molecule type" value="Genomic_DNA"/>
</dbReference>
<proteinExistence type="inferred from homology"/>
<dbReference type="PANTHER" id="PTHR30246">
    <property type="entry name" value="2-KETO-3-DEOXY-6-PHOSPHOGLUCONATE ALDOLASE"/>
    <property type="match status" value="1"/>
</dbReference>
<organism evidence="6 7">
    <name type="scientific">Sedimentitalea todarodis</name>
    <dbReference type="NCBI Taxonomy" id="1631240"/>
    <lineage>
        <taxon>Bacteria</taxon>
        <taxon>Pseudomonadati</taxon>
        <taxon>Pseudomonadota</taxon>
        <taxon>Alphaproteobacteria</taxon>
        <taxon>Rhodobacterales</taxon>
        <taxon>Paracoccaceae</taxon>
        <taxon>Sedimentitalea</taxon>
    </lineage>
</organism>
<evidence type="ECO:0000256" key="5">
    <source>
        <dbReference type="ARBA" id="ARBA00023277"/>
    </source>
</evidence>
<evidence type="ECO:0000313" key="6">
    <source>
        <dbReference type="EMBL" id="MDU9005187.1"/>
    </source>
</evidence>
<evidence type="ECO:0000313" key="7">
    <source>
        <dbReference type="Proteomes" id="UP001255416"/>
    </source>
</evidence>
<dbReference type="RefSeq" id="WP_316778073.1">
    <property type="nucleotide sequence ID" value="NZ_JASMWN010000012.1"/>
</dbReference>
<dbReference type="Gene3D" id="3.20.20.70">
    <property type="entry name" value="Aldolase class I"/>
    <property type="match status" value="1"/>
</dbReference>
<reference evidence="7" key="1">
    <citation type="submission" date="2023-05" db="EMBL/GenBank/DDBJ databases">
        <title>Sedimentitalea sp. nov. JM2-8.</title>
        <authorList>
            <person name="Huang J."/>
        </authorList>
    </citation>
    <scope>NUCLEOTIDE SEQUENCE [LARGE SCALE GENOMIC DNA]</scope>
    <source>
        <strain evidence="7">KHS03</strain>
    </source>
</reference>
<comment type="pathway">
    <text evidence="1">Carbohydrate acid metabolism.</text>
</comment>
<dbReference type="EC" id="4.1.2.21" evidence="6"/>
<dbReference type="Pfam" id="PF01081">
    <property type="entry name" value="Aldolase"/>
    <property type="match status" value="1"/>
</dbReference>
<dbReference type="InterPro" id="IPR013785">
    <property type="entry name" value="Aldolase_TIM"/>
</dbReference>
<keyword evidence="4 6" id="KW-0456">Lyase</keyword>
<name>A0ABU3VG78_9RHOB</name>
<evidence type="ECO:0000256" key="4">
    <source>
        <dbReference type="ARBA" id="ARBA00023239"/>
    </source>
</evidence>
<evidence type="ECO:0000256" key="3">
    <source>
        <dbReference type="ARBA" id="ARBA00011233"/>
    </source>
</evidence>
<sequence length="202" mass="21033">MTRNIVAILRGIKPAEALELAGTLIDCGITKIEVPLNSPDPFNSIEQMARAFGRDALIGAGTVLTPDDVSRLRDAGGALVVSPDCNPAVIEASKAAKMLSFPGVMTPTECFTALRHGADGLKFFPGTLVGPEGVKAIRAVLPEGTEVLAVGGAGPENFAEWKAAGADGFGIGSALYKPGFTADDIRQRAMRMVAVYDEVFAS</sequence>
<evidence type="ECO:0000256" key="2">
    <source>
        <dbReference type="ARBA" id="ARBA00006906"/>
    </source>
</evidence>
<dbReference type="PANTHER" id="PTHR30246:SF1">
    <property type="entry name" value="2-DEHYDRO-3-DEOXY-6-PHOSPHOGALACTONATE ALDOLASE-RELATED"/>
    <property type="match status" value="1"/>
</dbReference>
<dbReference type="GO" id="GO:0008674">
    <property type="term" value="F:2-dehydro-3-deoxy-6-phosphogalactonate aldolase activity"/>
    <property type="evidence" value="ECO:0007669"/>
    <property type="project" value="UniProtKB-EC"/>
</dbReference>
<dbReference type="CDD" id="cd00452">
    <property type="entry name" value="KDPG_aldolase"/>
    <property type="match status" value="1"/>
</dbReference>
<comment type="subunit">
    <text evidence="3">Homotrimer.</text>
</comment>
<keyword evidence="5" id="KW-0119">Carbohydrate metabolism</keyword>
<keyword evidence="7" id="KW-1185">Reference proteome</keyword>
<protein>
    <submittedName>
        <fullName evidence="6">2-dehydro-3-deoxy-6-phosphogalactonate aldolase</fullName>
        <ecNumber evidence="6">4.1.2.21</ecNumber>
    </submittedName>
</protein>